<dbReference type="GO" id="GO:0003725">
    <property type="term" value="F:double-stranded RNA binding"/>
    <property type="evidence" value="ECO:0007669"/>
    <property type="project" value="TreeGrafter"/>
</dbReference>
<dbReference type="Proteomes" id="UP000676336">
    <property type="component" value="Unassembled WGS sequence"/>
</dbReference>
<dbReference type="AlphaFoldDB" id="A0A815AV91"/>
<dbReference type="Pfam" id="PF00035">
    <property type="entry name" value="dsrm"/>
    <property type="match status" value="2"/>
</dbReference>
<dbReference type="PANTHER" id="PTHR46054:SF3">
    <property type="entry name" value="MATERNAL EFFECT PROTEIN STAUFEN"/>
    <property type="match status" value="1"/>
</dbReference>
<evidence type="ECO:0000313" key="5">
    <source>
        <dbReference type="EMBL" id="CAF3788948.1"/>
    </source>
</evidence>
<reference evidence="3" key="1">
    <citation type="submission" date="2021-02" db="EMBL/GenBank/DDBJ databases">
        <authorList>
            <person name="Nowell W R."/>
        </authorList>
    </citation>
    <scope>NUCLEOTIDE SEQUENCE</scope>
</reference>
<feature type="domain" description="DRBM" evidence="2">
    <location>
        <begin position="5"/>
        <end position="72"/>
    </location>
</feature>
<organism evidence="3 6">
    <name type="scientific">Rotaria magnacalcarata</name>
    <dbReference type="NCBI Taxonomy" id="392030"/>
    <lineage>
        <taxon>Eukaryota</taxon>
        <taxon>Metazoa</taxon>
        <taxon>Spiralia</taxon>
        <taxon>Gnathifera</taxon>
        <taxon>Rotifera</taxon>
        <taxon>Eurotatoria</taxon>
        <taxon>Bdelloidea</taxon>
        <taxon>Philodinida</taxon>
        <taxon>Philodinidae</taxon>
        <taxon>Rotaria</taxon>
    </lineage>
</organism>
<dbReference type="Proteomes" id="UP000663824">
    <property type="component" value="Unassembled WGS sequence"/>
</dbReference>
<dbReference type="GO" id="GO:0008298">
    <property type="term" value="P:intracellular mRNA localization"/>
    <property type="evidence" value="ECO:0007669"/>
    <property type="project" value="TreeGrafter"/>
</dbReference>
<dbReference type="GO" id="GO:0098964">
    <property type="term" value="P:anterograde dendritic transport of messenger ribonucleoprotein complex"/>
    <property type="evidence" value="ECO:0007669"/>
    <property type="project" value="TreeGrafter"/>
</dbReference>
<evidence type="ECO:0000313" key="3">
    <source>
        <dbReference type="EMBL" id="CAF1264841.1"/>
    </source>
</evidence>
<dbReference type="GO" id="GO:0032839">
    <property type="term" value="C:dendrite cytoplasm"/>
    <property type="evidence" value="ECO:0007669"/>
    <property type="project" value="GOC"/>
</dbReference>
<dbReference type="EMBL" id="CAJOBI010000056">
    <property type="protein sequence ID" value="CAF3788948.1"/>
    <property type="molecule type" value="Genomic_DNA"/>
</dbReference>
<dbReference type="SUPFAM" id="SSF54768">
    <property type="entry name" value="dsRNA-binding domain-like"/>
    <property type="match status" value="4"/>
</dbReference>
<dbReference type="PROSITE" id="PS50137">
    <property type="entry name" value="DS_RBD"/>
    <property type="match status" value="4"/>
</dbReference>
<dbReference type="GO" id="GO:0005886">
    <property type="term" value="C:plasma membrane"/>
    <property type="evidence" value="ECO:0007669"/>
    <property type="project" value="TreeGrafter"/>
</dbReference>
<dbReference type="Gene3D" id="3.30.160.20">
    <property type="match status" value="4"/>
</dbReference>
<dbReference type="OrthoDB" id="10037267at2759"/>
<comment type="caution">
    <text evidence="3">The sequence shown here is derived from an EMBL/GenBank/DDBJ whole genome shotgun (WGS) entry which is preliminary data.</text>
</comment>
<proteinExistence type="predicted"/>
<dbReference type="GO" id="GO:0003729">
    <property type="term" value="F:mRNA binding"/>
    <property type="evidence" value="ECO:0007669"/>
    <property type="project" value="TreeGrafter"/>
</dbReference>
<accession>A0A815AV91</accession>
<protein>
    <recommendedName>
        <fullName evidence="2">DRBM domain-containing protein</fullName>
    </recommendedName>
</protein>
<name>A0A815AV91_9BILA</name>
<dbReference type="Proteomes" id="UP000663834">
    <property type="component" value="Unassembled WGS sequence"/>
</dbReference>
<dbReference type="GO" id="GO:0043025">
    <property type="term" value="C:neuronal cell body"/>
    <property type="evidence" value="ECO:0007669"/>
    <property type="project" value="TreeGrafter"/>
</dbReference>
<dbReference type="SMART" id="SM00358">
    <property type="entry name" value="DSRM"/>
    <property type="match status" value="5"/>
</dbReference>
<feature type="domain" description="DRBM" evidence="2">
    <location>
        <begin position="256"/>
        <end position="319"/>
    </location>
</feature>
<gene>
    <name evidence="3" type="ORF">KQP761_LOCUS2995</name>
    <name evidence="4" type="ORF">MBJ925_LOCUS18550</name>
    <name evidence="5" type="ORF">SMN809_LOCUS526</name>
</gene>
<feature type="domain" description="DRBM" evidence="2">
    <location>
        <begin position="91"/>
        <end position="164"/>
    </location>
</feature>
<feature type="domain" description="DRBM" evidence="2">
    <location>
        <begin position="219"/>
        <end position="248"/>
    </location>
</feature>
<dbReference type="InterPro" id="IPR014720">
    <property type="entry name" value="dsRBD_dom"/>
</dbReference>
<dbReference type="InterPro" id="IPR051740">
    <property type="entry name" value="DRBM-containing_protein"/>
</dbReference>
<evidence type="ECO:0000313" key="4">
    <source>
        <dbReference type="EMBL" id="CAF2080698.1"/>
    </source>
</evidence>
<dbReference type="GO" id="GO:0035418">
    <property type="term" value="P:protein localization to synapse"/>
    <property type="evidence" value="ECO:0007669"/>
    <property type="project" value="TreeGrafter"/>
</dbReference>
<evidence type="ECO:0000313" key="6">
    <source>
        <dbReference type="Proteomes" id="UP000663834"/>
    </source>
</evidence>
<dbReference type="EMBL" id="CAJNOW010000184">
    <property type="protein sequence ID" value="CAF1264841.1"/>
    <property type="molecule type" value="Genomic_DNA"/>
</dbReference>
<evidence type="ECO:0000256" key="1">
    <source>
        <dbReference type="PROSITE-ProRule" id="PRU00266"/>
    </source>
</evidence>
<dbReference type="PANTHER" id="PTHR46054">
    <property type="entry name" value="MATERNAL EFFECT PROTEIN STAUFEN"/>
    <property type="match status" value="1"/>
</dbReference>
<dbReference type="GO" id="GO:0007281">
    <property type="term" value="P:germ cell development"/>
    <property type="evidence" value="ECO:0007669"/>
    <property type="project" value="TreeGrafter"/>
</dbReference>
<evidence type="ECO:0000259" key="2">
    <source>
        <dbReference type="PROSITE" id="PS50137"/>
    </source>
</evidence>
<dbReference type="GO" id="GO:0010494">
    <property type="term" value="C:cytoplasmic stress granule"/>
    <property type="evidence" value="ECO:0007669"/>
    <property type="project" value="TreeGrafter"/>
</dbReference>
<sequence length="468" mass="53825">MQRISPIKAIYNLAQRNKIFFEYQLEKEFGPVHRKMYTVRLYVDDKSYVGTEHSINSAKYAAAQLALNDYHNSININNYGQDNSQINEFQSPTVTLNIWSIQNHISIRYVLLNQQFKSKSTNQSCILFYYRLYLGHNSYFDGHGYTHQQARTKCALGALLFLRQNQRSTQHLNVPFLSNARKQRPPKSDISLMYERAKQLGHTIHITFDDPLTVTYVIGENYSATAKGSTQQTAKQLAARKMLEILPSTNIQRKLNPITRIYQSAQLRQVKIEFIQLTDKENYTYQIRFGDNDVAEGYGKAKRIAKQLAAEALLQKLDTVVVLLPPPSKSLLKRDGNSEKTNKQEKKHVHFVEEIIENDDKMSCSPSSLSSNVENSYKKQLIETCQKLRIHIEYLDKMNENENETSAQYQSTVILSTADRCLAQFCGNGPSLIRAQENASSAVWNNLKQLFNGSSRIQKMKRIEKNNQ</sequence>
<keyword evidence="1" id="KW-0694">RNA-binding</keyword>
<dbReference type="EMBL" id="CAJNRE010009317">
    <property type="protein sequence ID" value="CAF2080698.1"/>
    <property type="molecule type" value="Genomic_DNA"/>
</dbReference>